<feature type="domain" description="Exosome RNA helicase MTR4-like beta-barrel" evidence="2">
    <location>
        <begin position="342"/>
        <end position="533"/>
    </location>
</feature>
<gene>
    <name evidence="3" type="ORF">QR680_002924</name>
</gene>
<protein>
    <recommendedName>
        <fullName evidence="2">Exosome RNA helicase MTR4-like beta-barrel domain-containing protein</fullName>
    </recommendedName>
</protein>
<dbReference type="Gene3D" id="2.40.30.300">
    <property type="match status" value="1"/>
</dbReference>
<organism evidence="3 4">
    <name type="scientific">Steinernema hermaphroditum</name>
    <dbReference type="NCBI Taxonomy" id="289476"/>
    <lineage>
        <taxon>Eukaryota</taxon>
        <taxon>Metazoa</taxon>
        <taxon>Ecdysozoa</taxon>
        <taxon>Nematoda</taxon>
        <taxon>Chromadorea</taxon>
        <taxon>Rhabditida</taxon>
        <taxon>Tylenchina</taxon>
        <taxon>Panagrolaimomorpha</taxon>
        <taxon>Strongyloidoidea</taxon>
        <taxon>Steinernematidae</taxon>
        <taxon>Steinernema</taxon>
    </lineage>
</organism>
<accession>A0AA39H4M5</accession>
<evidence type="ECO:0000259" key="2">
    <source>
        <dbReference type="Pfam" id="PF13234"/>
    </source>
</evidence>
<sequence length="552" mass="63006">MCSIAVDRPLKARPVQDSAPLQAIGAELKEPKGEGTRGSFRYEAARDFRKYREFMTEDQKTTHSFFAKIMAENNNDHHIFTSTKDEPELFMVALKAANACFVDGDEATRIVKYIGVQKVISPSPAVVEQLNILEPYLTCGIGLLDMQIEDDVADFVRLLYNSGLLKVIAAPGFICERFDLRTKSDAATSSRRDDDAIRSVVNSRYYKVVRFAKVSGVPGPSEMATSVLMIQKDETARKILSLMPCKIDPWDVPDLLKEFHKTIAAMEDLSEDRHNELYCSFLDSLRVRSYKKEYARVSSKLAVLESISDSPHLWDYKRLFEKKKEVDALKADIQRIVGLNFIPYLTPCRIIHVKNGFRDYGYGVALDLAVTYNNQGEPTYFVKTALFLAKDPDGENTQSEKMRPYSWVKNDGNVEVSVVMIKWDYINTITTVSVRTPADLCSEKSRSKLFEIMQNCIMSYNVHEGKFLPEVDPVKDMKIENNELRKLIREKNAKMAEIAESSLTMKKIELDEAMRLEADKEYLTRTLLELKQEYDSAIENEKIYKALIAKKQ</sequence>
<evidence type="ECO:0000313" key="3">
    <source>
        <dbReference type="EMBL" id="KAK0399157.1"/>
    </source>
</evidence>
<proteinExistence type="predicted"/>
<name>A0AA39H4M5_9BILA</name>
<evidence type="ECO:0000313" key="4">
    <source>
        <dbReference type="Proteomes" id="UP001175271"/>
    </source>
</evidence>
<feature type="coiled-coil region" evidence="1">
    <location>
        <begin position="474"/>
        <end position="540"/>
    </location>
</feature>
<dbReference type="EMBL" id="JAUCMV010000005">
    <property type="protein sequence ID" value="KAK0399157.1"/>
    <property type="molecule type" value="Genomic_DNA"/>
</dbReference>
<evidence type="ECO:0000256" key="1">
    <source>
        <dbReference type="SAM" id="Coils"/>
    </source>
</evidence>
<reference evidence="3" key="1">
    <citation type="submission" date="2023-06" db="EMBL/GenBank/DDBJ databases">
        <title>Genomic analysis of the entomopathogenic nematode Steinernema hermaphroditum.</title>
        <authorList>
            <person name="Schwarz E.M."/>
            <person name="Heppert J.K."/>
            <person name="Baniya A."/>
            <person name="Schwartz H.T."/>
            <person name="Tan C.-H."/>
            <person name="Antoshechkin I."/>
            <person name="Sternberg P.W."/>
            <person name="Goodrich-Blair H."/>
            <person name="Dillman A.R."/>
        </authorList>
    </citation>
    <scope>NUCLEOTIDE SEQUENCE</scope>
    <source>
        <strain evidence="3">PS9179</strain>
        <tissue evidence="3">Whole animal</tissue>
    </source>
</reference>
<dbReference type="Pfam" id="PF13234">
    <property type="entry name" value="MTR4_beta-barrel"/>
    <property type="match status" value="1"/>
</dbReference>
<dbReference type="AlphaFoldDB" id="A0AA39H4M5"/>
<dbReference type="Proteomes" id="UP001175271">
    <property type="component" value="Unassembled WGS sequence"/>
</dbReference>
<comment type="caution">
    <text evidence="3">The sequence shown here is derived from an EMBL/GenBank/DDBJ whole genome shotgun (WGS) entry which is preliminary data.</text>
</comment>
<dbReference type="InterPro" id="IPR025696">
    <property type="entry name" value="Beta-barrel_MTR4"/>
</dbReference>
<keyword evidence="1" id="KW-0175">Coiled coil</keyword>
<keyword evidence="4" id="KW-1185">Reference proteome</keyword>